<comment type="caution">
    <text evidence="1">The sequence shown here is derived from an EMBL/GenBank/DDBJ whole genome shotgun (WGS) entry which is preliminary data.</text>
</comment>
<evidence type="ECO:0000313" key="1">
    <source>
        <dbReference type="EMBL" id="MFD0947420.1"/>
    </source>
</evidence>
<evidence type="ECO:0000313" key="2">
    <source>
        <dbReference type="Proteomes" id="UP001596977"/>
    </source>
</evidence>
<dbReference type="RefSeq" id="WP_264944785.1">
    <property type="nucleotide sequence ID" value="NZ_JAPDRA010000006.1"/>
</dbReference>
<dbReference type="Proteomes" id="UP001596977">
    <property type="component" value="Unassembled WGS sequence"/>
</dbReference>
<name>A0ABW3H7G5_9SPHN</name>
<reference evidence="2" key="1">
    <citation type="journal article" date="2019" name="Int. J. Syst. Evol. Microbiol.">
        <title>The Global Catalogue of Microorganisms (GCM) 10K type strain sequencing project: providing services to taxonomists for standard genome sequencing and annotation.</title>
        <authorList>
            <consortium name="The Broad Institute Genomics Platform"/>
            <consortium name="The Broad Institute Genome Sequencing Center for Infectious Disease"/>
            <person name="Wu L."/>
            <person name="Ma J."/>
        </authorList>
    </citation>
    <scope>NUCLEOTIDE SEQUENCE [LARGE SCALE GENOMIC DNA]</scope>
    <source>
        <strain evidence="2">CCUG 62982</strain>
    </source>
</reference>
<protein>
    <submittedName>
        <fullName evidence="1">Uncharacterized protein</fullName>
    </submittedName>
</protein>
<gene>
    <name evidence="1" type="ORF">ACFQ1E_13805</name>
</gene>
<organism evidence="1 2">
    <name type="scientific">Sphingomonas canadensis</name>
    <dbReference type="NCBI Taxonomy" id="1219257"/>
    <lineage>
        <taxon>Bacteria</taxon>
        <taxon>Pseudomonadati</taxon>
        <taxon>Pseudomonadota</taxon>
        <taxon>Alphaproteobacteria</taxon>
        <taxon>Sphingomonadales</taxon>
        <taxon>Sphingomonadaceae</taxon>
        <taxon>Sphingomonas</taxon>
    </lineage>
</organism>
<sequence>MAFLAIDDHVAGGFVPAFHGVRAAALPDIEAGRLSALEWSVVAVARKDGLASLREPGRVSLALGTIFGSSRPRPRLADPRLEALRRIAVFAWLKGYAVPPRELAAFLEAGFTPEQYETLQTSIGQARAADARRTRQ</sequence>
<keyword evidence="2" id="KW-1185">Reference proteome</keyword>
<dbReference type="SUPFAM" id="SSF69118">
    <property type="entry name" value="AhpD-like"/>
    <property type="match status" value="1"/>
</dbReference>
<proteinExistence type="predicted"/>
<accession>A0ABW3H7G5</accession>
<dbReference type="EMBL" id="JBHTJG010000006">
    <property type="protein sequence ID" value="MFD0947420.1"/>
    <property type="molecule type" value="Genomic_DNA"/>
</dbReference>
<dbReference type="InterPro" id="IPR029032">
    <property type="entry name" value="AhpD-like"/>
</dbReference>